<evidence type="ECO:0000259" key="1">
    <source>
        <dbReference type="Pfam" id="PF13449"/>
    </source>
</evidence>
<dbReference type="AlphaFoldDB" id="A0A4R2PG74"/>
<evidence type="ECO:0000313" key="2">
    <source>
        <dbReference type="EMBL" id="TCP32945.1"/>
    </source>
</evidence>
<name>A0A4R2PG74_RHOSA</name>
<dbReference type="InterPro" id="IPR014567">
    <property type="entry name" value="UCP031900"/>
</dbReference>
<dbReference type="EMBL" id="SLXO01000008">
    <property type="protein sequence ID" value="TCP32945.1"/>
    <property type="molecule type" value="Genomic_DNA"/>
</dbReference>
<protein>
    <recommendedName>
        <fullName evidence="1">Phytase-like domain-containing protein</fullName>
    </recommendedName>
</protein>
<evidence type="ECO:0000313" key="3">
    <source>
        <dbReference type="Proteomes" id="UP000295399"/>
    </source>
</evidence>
<dbReference type="RefSeq" id="WP_165878846.1">
    <property type="nucleotide sequence ID" value="NZ_JACIGF010000008.1"/>
</dbReference>
<dbReference type="PIRSF" id="PIRSF031900">
    <property type="entry name" value="UCP031900"/>
    <property type="match status" value="1"/>
</dbReference>
<dbReference type="Pfam" id="PF13449">
    <property type="entry name" value="Phytase-like"/>
    <property type="match status" value="1"/>
</dbReference>
<sequence>MPFVPITSLRLALVAVVLASFGALGVLWAADEMASGSAPVEIAVQPVPLDPRAPQVHRVGRLAYAGGLALTARAEGFGGFSALAHDPATGDLIALSDRGRWLAMTPRWRDGRLVGAKAAGALRPLIGADGKALSGRAADAESLAVTDTALVVAFEQDHRLLAYPRRPGAPLADALAHRPEPWPLPDAVGDLAANAGLEAVSGLGDGRVVALAEGRRDDTGAYGGWLVDRDGSARAVAVARQGQHRPTGLDRLPGGDLVMSLRHFSPLSGVSIQVARLSAGALASAAIVAPEPLATLGPRMTVDNIEGIAVAPHGDGVRLYLIADDNFNALQRTLLLAFTLDDAGAAPADGG</sequence>
<feature type="domain" description="Phytase-like" evidence="1">
    <location>
        <begin position="76"/>
        <end position="327"/>
    </location>
</feature>
<reference evidence="2 3" key="1">
    <citation type="submission" date="2019-03" db="EMBL/GenBank/DDBJ databases">
        <title>Genomic Encyclopedia of Type Strains, Phase IV (KMG-IV): sequencing the most valuable type-strain genomes for metagenomic binning, comparative biology and taxonomic classification.</title>
        <authorList>
            <person name="Goeker M."/>
        </authorList>
    </citation>
    <scope>NUCLEOTIDE SEQUENCE [LARGE SCALE GENOMIC DNA]</scope>
    <source>
        <strain evidence="2 3">DSM 2132</strain>
    </source>
</reference>
<gene>
    <name evidence="2" type="ORF">EV659_10844</name>
</gene>
<dbReference type="InterPro" id="IPR027372">
    <property type="entry name" value="Phytase-like_dom"/>
</dbReference>
<proteinExistence type="predicted"/>
<accession>A0A4R2PG74</accession>
<comment type="caution">
    <text evidence="2">The sequence shown here is derived from an EMBL/GenBank/DDBJ whole genome shotgun (WGS) entry which is preliminary data.</text>
</comment>
<dbReference type="InParanoid" id="A0A4R2PG74"/>
<dbReference type="Proteomes" id="UP000295399">
    <property type="component" value="Unassembled WGS sequence"/>
</dbReference>
<organism evidence="2 3">
    <name type="scientific">Rhodothalassium salexigens DSM 2132</name>
    <dbReference type="NCBI Taxonomy" id="1188247"/>
    <lineage>
        <taxon>Bacteria</taxon>
        <taxon>Pseudomonadati</taxon>
        <taxon>Pseudomonadota</taxon>
        <taxon>Alphaproteobacteria</taxon>
        <taxon>Rhodothalassiales</taxon>
        <taxon>Rhodothalassiaceae</taxon>
        <taxon>Rhodothalassium</taxon>
    </lineage>
</organism>
<keyword evidence="3" id="KW-1185">Reference proteome</keyword>